<sequence>MNPRLLSAFNRNLTRFCRTLTEGAPLACRGYYTSRTRKPTLYSKISPLGSPSTSVTPELEDWVRAGNKVRFAELQRIIKDLRKRKRYNQALEVSQWMQKKGPFAFTTTEHAVQLDLIGRVHGFVSAEKYFGNLKDDDKTEKTYGALLNCYTRQLQIDKSLSHLQKMKEMGLASSALTYNDIMCLYTNTGQHEKVPGVLAEMKESGLYPDNFSYRICINSYGARSDIEGLDKILKEMETQPHIAVDWNTYAVAANFYIRAGLTKKALNALKRAEDRLDKKEGLGYNHLITLHAGLGNKSEVLRLWSLEKEVCKRCINRDYITVLKSLVRISELEEAEKILKEWESSGNNYDIRVPNTMARVKQWKPDPKVVRAILDWLGDNGSFEDVEAYVGSLRPVVGVDRENYHALIKAGVRNGKEVRSLLERMRADGIDEDDETRQILSLGPE</sequence>
<evidence type="ECO:0000256" key="4">
    <source>
        <dbReference type="ARBA" id="ARBA00022946"/>
    </source>
</evidence>
<accession>A0A2I0KM45</accession>
<organism evidence="7 8">
    <name type="scientific">Punica granatum</name>
    <name type="common">Pomegranate</name>
    <dbReference type="NCBI Taxonomy" id="22663"/>
    <lineage>
        <taxon>Eukaryota</taxon>
        <taxon>Viridiplantae</taxon>
        <taxon>Streptophyta</taxon>
        <taxon>Embryophyta</taxon>
        <taxon>Tracheophyta</taxon>
        <taxon>Spermatophyta</taxon>
        <taxon>Magnoliopsida</taxon>
        <taxon>eudicotyledons</taxon>
        <taxon>Gunneridae</taxon>
        <taxon>Pentapetalae</taxon>
        <taxon>rosids</taxon>
        <taxon>malvids</taxon>
        <taxon>Myrtales</taxon>
        <taxon>Lythraceae</taxon>
        <taxon>Punica</taxon>
    </lineage>
</organism>
<dbReference type="GO" id="GO:0003729">
    <property type="term" value="F:mRNA binding"/>
    <property type="evidence" value="ECO:0007669"/>
    <property type="project" value="UniProtKB-ARBA"/>
</dbReference>
<dbReference type="PANTHER" id="PTHR45717">
    <property type="entry name" value="OS12G0527900 PROTEIN"/>
    <property type="match status" value="1"/>
</dbReference>
<dbReference type="Gene3D" id="1.25.40.10">
    <property type="entry name" value="Tetratricopeptide repeat domain"/>
    <property type="match status" value="2"/>
</dbReference>
<feature type="repeat" description="PPR" evidence="6">
    <location>
        <begin position="139"/>
        <end position="173"/>
    </location>
</feature>
<proteinExistence type="inferred from homology"/>
<dbReference type="InterPro" id="IPR011990">
    <property type="entry name" value="TPR-like_helical_dom_sf"/>
</dbReference>
<feature type="repeat" description="PPR" evidence="6">
    <location>
        <begin position="174"/>
        <end position="208"/>
    </location>
</feature>
<keyword evidence="5" id="KW-0496">Mitochondrion</keyword>
<comment type="caution">
    <text evidence="7">The sequence shown here is derived from an EMBL/GenBank/DDBJ whole genome shotgun (WGS) entry which is preliminary data.</text>
</comment>
<comment type="similarity">
    <text evidence="2">Belongs to the PPR family. P subfamily.</text>
</comment>
<gene>
    <name evidence="7" type="ORF">CRG98_010324</name>
</gene>
<keyword evidence="4" id="KW-0809">Transit peptide</keyword>
<dbReference type="GO" id="GO:0005739">
    <property type="term" value="C:mitochondrion"/>
    <property type="evidence" value="ECO:0007669"/>
    <property type="project" value="UniProtKB-SubCell"/>
</dbReference>
<comment type="subcellular location">
    <subcellularLocation>
        <location evidence="1">Mitochondrion</location>
    </subcellularLocation>
</comment>
<dbReference type="Proteomes" id="UP000233551">
    <property type="component" value="Unassembled WGS sequence"/>
</dbReference>
<dbReference type="AlphaFoldDB" id="A0A2I0KM45"/>
<keyword evidence="8" id="KW-1185">Reference proteome</keyword>
<dbReference type="EMBL" id="PGOL01000513">
    <property type="protein sequence ID" value="PKI69323.1"/>
    <property type="molecule type" value="Genomic_DNA"/>
</dbReference>
<protein>
    <recommendedName>
        <fullName evidence="9">Pentatricopeptide repeat-containing protein At4g21705, mitochondrial</fullName>
    </recommendedName>
</protein>
<reference evidence="7 8" key="1">
    <citation type="submission" date="2017-11" db="EMBL/GenBank/DDBJ databases">
        <title>De-novo sequencing of pomegranate (Punica granatum L.) genome.</title>
        <authorList>
            <person name="Akparov Z."/>
            <person name="Amiraslanov A."/>
            <person name="Hajiyeva S."/>
            <person name="Abbasov M."/>
            <person name="Kaur K."/>
            <person name="Hamwieh A."/>
            <person name="Solovyev V."/>
            <person name="Salamov A."/>
            <person name="Braich B."/>
            <person name="Kosarev P."/>
            <person name="Mahmoud A."/>
            <person name="Hajiyev E."/>
            <person name="Babayeva S."/>
            <person name="Izzatullayeva V."/>
            <person name="Mammadov A."/>
            <person name="Mammadov A."/>
            <person name="Sharifova S."/>
            <person name="Ojaghi J."/>
            <person name="Eynullazada K."/>
            <person name="Bayramov B."/>
            <person name="Abdulazimova A."/>
            <person name="Shahmuradov I."/>
        </authorList>
    </citation>
    <scope>NUCLEOTIDE SEQUENCE [LARGE SCALE GENOMIC DNA]</scope>
    <source>
        <strain evidence="8">cv. AG2017</strain>
        <tissue evidence="7">Leaf</tissue>
    </source>
</reference>
<evidence type="ECO:0000313" key="8">
    <source>
        <dbReference type="Proteomes" id="UP000233551"/>
    </source>
</evidence>
<keyword evidence="3" id="KW-0677">Repeat</keyword>
<dbReference type="Pfam" id="PF13041">
    <property type="entry name" value="PPR_2"/>
    <property type="match status" value="1"/>
</dbReference>
<dbReference type="NCBIfam" id="TIGR00756">
    <property type="entry name" value="PPR"/>
    <property type="match status" value="1"/>
</dbReference>
<evidence type="ECO:0000256" key="5">
    <source>
        <dbReference type="ARBA" id="ARBA00023128"/>
    </source>
</evidence>
<evidence type="ECO:0000256" key="6">
    <source>
        <dbReference type="PROSITE-ProRule" id="PRU00708"/>
    </source>
</evidence>
<evidence type="ECO:0000313" key="7">
    <source>
        <dbReference type="EMBL" id="PKI69323.1"/>
    </source>
</evidence>
<evidence type="ECO:0008006" key="9">
    <source>
        <dbReference type="Google" id="ProtNLM"/>
    </source>
</evidence>
<dbReference type="PROSITE" id="PS51375">
    <property type="entry name" value="PPR"/>
    <property type="match status" value="2"/>
</dbReference>
<dbReference type="InterPro" id="IPR002885">
    <property type="entry name" value="PPR_rpt"/>
</dbReference>
<name>A0A2I0KM45_PUNGR</name>
<evidence type="ECO:0000256" key="3">
    <source>
        <dbReference type="ARBA" id="ARBA00022737"/>
    </source>
</evidence>
<evidence type="ECO:0000256" key="1">
    <source>
        <dbReference type="ARBA" id="ARBA00004173"/>
    </source>
</evidence>
<dbReference type="Pfam" id="PF01535">
    <property type="entry name" value="PPR"/>
    <property type="match status" value="2"/>
</dbReference>
<evidence type="ECO:0000256" key="2">
    <source>
        <dbReference type="ARBA" id="ARBA00007626"/>
    </source>
</evidence>
<dbReference type="STRING" id="22663.A0A2I0KM45"/>
<dbReference type="PANTHER" id="PTHR45717:SF20">
    <property type="entry name" value="OS07G0598500 PROTEIN"/>
    <property type="match status" value="1"/>
</dbReference>
<dbReference type="FunFam" id="1.25.40.10:FF:000385">
    <property type="entry name" value="Pentatricopeptide repeat-containing protein mitochondrial"/>
    <property type="match status" value="1"/>
</dbReference>